<evidence type="ECO:0000313" key="2">
    <source>
        <dbReference type="EMBL" id="MBN8430627.1"/>
    </source>
</evidence>
<dbReference type="RefSeq" id="WP_207000720.1">
    <property type="nucleotide sequence ID" value="NZ_JAEKJR010000002.1"/>
</dbReference>
<name>A0ABS3E5P2_9GAMM</name>
<evidence type="ECO:0008006" key="4">
    <source>
        <dbReference type="Google" id="ProtNLM"/>
    </source>
</evidence>
<gene>
    <name evidence="2" type="ORF">JF535_07165</name>
</gene>
<evidence type="ECO:0000313" key="3">
    <source>
        <dbReference type="Proteomes" id="UP000664293"/>
    </source>
</evidence>
<keyword evidence="1" id="KW-0732">Signal</keyword>
<sequence length="382" mass="42710">MTNRLFKRFALLLALFTAFFASLSSAVQASVSYRDLTISPDGAKMSVISQSEGRDNLVILEQSNFKPIHMESFPAEIRVLGHYWVTPERLVLQIERSGGQTTRPQTYTELFGVNADGSRSTLLFGINAGERQTGSHIKRRKYMRANVEVVNVLPEEEESILIAYEPWGSEGIWDKRAKIITTLNIYTGRTSNFTIESPSLASELLTTPQGDLKFVTGLSSDGEMQGHVRSENNWISLSKEPTTSFLPLSATSEKLFALKRTMSQSAPDTLVALTLNNQEETWLYTAKDRTIKKAITPLAGGAPFALVLEGTPAAYVFLAGDSKEKEVFKELLAEFSGYDFEILSSDSQKESWTVKVNVDDRDQRFYMYNRAAQELKLILANQ</sequence>
<dbReference type="Proteomes" id="UP000664293">
    <property type="component" value="Unassembled WGS sequence"/>
</dbReference>
<reference evidence="2 3" key="1">
    <citation type="submission" date="2020-12" db="EMBL/GenBank/DDBJ databases">
        <title>Oil enriched cultivation method for isolating marine PHA-producing bacteria.</title>
        <authorList>
            <person name="Zheng W."/>
            <person name="Yu S."/>
            <person name="Huang Y."/>
        </authorList>
    </citation>
    <scope>NUCLEOTIDE SEQUENCE [LARGE SCALE GENOMIC DNA]</scope>
    <source>
        <strain evidence="2 3">SN0-2</strain>
    </source>
</reference>
<keyword evidence="3" id="KW-1185">Reference proteome</keyword>
<feature type="chain" id="PRO_5046385325" description="S9 family peptidase" evidence="1">
    <location>
        <begin position="30"/>
        <end position="382"/>
    </location>
</feature>
<evidence type="ECO:0000256" key="1">
    <source>
        <dbReference type="SAM" id="SignalP"/>
    </source>
</evidence>
<accession>A0ABS3E5P2</accession>
<feature type="signal peptide" evidence="1">
    <location>
        <begin position="1"/>
        <end position="29"/>
    </location>
</feature>
<comment type="caution">
    <text evidence="2">The sequence shown here is derived from an EMBL/GenBank/DDBJ whole genome shotgun (WGS) entry which is preliminary data.</text>
</comment>
<organism evidence="2 3">
    <name type="scientific">Microbulbifer salipaludis</name>
    <dbReference type="NCBI Taxonomy" id="187980"/>
    <lineage>
        <taxon>Bacteria</taxon>
        <taxon>Pseudomonadati</taxon>
        <taxon>Pseudomonadota</taxon>
        <taxon>Gammaproteobacteria</taxon>
        <taxon>Cellvibrionales</taxon>
        <taxon>Microbulbiferaceae</taxon>
        <taxon>Microbulbifer</taxon>
    </lineage>
</organism>
<proteinExistence type="predicted"/>
<dbReference type="EMBL" id="JAEKJR010000002">
    <property type="protein sequence ID" value="MBN8430627.1"/>
    <property type="molecule type" value="Genomic_DNA"/>
</dbReference>
<protein>
    <recommendedName>
        <fullName evidence="4">S9 family peptidase</fullName>
    </recommendedName>
</protein>